<dbReference type="RefSeq" id="WP_196823759.1">
    <property type="nucleotide sequence ID" value="NZ_CP046980.1"/>
</dbReference>
<keyword evidence="2" id="KW-0732">Signal</keyword>
<dbReference type="CDD" id="cd11614">
    <property type="entry name" value="SAF_CpaB_FlgA_like"/>
    <property type="match status" value="1"/>
</dbReference>
<reference evidence="4" key="1">
    <citation type="submission" date="2020-11" db="EMBL/GenBank/DDBJ databases">
        <title>Sequencing the genomes of 1000 actinobacteria strains.</title>
        <authorList>
            <person name="Klenk H.-P."/>
        </authorList>
    </citation>
    <scope>NUCLEOTIDE SEQUENCE</scope>
    <source>
        <strain evidence="4">DSM 45632</strain>
    </source>
</reference>
<evidence type="ECO:0000313" key="4">
    <source>
        <dbReference type="EMBL" id="MBG6121133.1"/>
    </source>
</evidence>
<feature type="domain" description="SAF" evidence="3">
    <location>
        <begin position="28"/>
        <end position="90"/>
    </location>
</feature>
<evidence type="ECO:0000313" key="5">
    <source>
        <dbReference type="Proteomes" id="UP000658613"/>
    </source>
</evidence>
<dbReference type="EMBL" id="JADOUE010000001">
    <property type="protein sequence ID" value="MBG6121133.1"/>
    <property type="molecule type" value="Genomic_DNA"/>
</dbReference>
<comment type="caution">
    <text evidence="4">The sequence shown here is derived from an EMBL/GenBank/DDBJ whole genome shotgun (WGS) entry which is preliminary data.</text>
</comment>
<feature type="signal peptide" evidence="2">
    <location>
        <begin position="1"/>
        <end position="24"/>
    </location>
</feature>
<dbReference type="Proteomes" id="UP000658613">
    <property type="component" value="Unassembled WGS sequence"/>
</dbReference>
<feature type="compositionally biased region" description="Low complexity" evidence="1">
    <location>
        <begin position="188"/>
        <end position="198"/>
    </location>
</feature>
<feature type="chain" id="PRO_5036943303" description="SAF domain-containing protein" evidence="2">
    <location>
        <begin position="25"/>
        <end position="238"/>
    </location>
</feature>
<proteinExistence type="predicted"/>
<dbReference type="PROSITE" id="PS51257">
    <property type="entry name" value="PROKAR_LIPOPROTEIN"/>
    <property type="match status" value="1"/>
</dbReference>
<feature type="compositionally biased region" description="Basic and acidic residues" evidence="1">
    <location>
        <begin position="142"/>
        <end position="157"/>
    </location>
</feature>
<dbReference type="AlphaFoldDB" id="A0A931DYQ0"/>
<accession>A0A931DYQ0</accession>
<evidence type="ECO:0000256" key="2">
    <source>
        <dbReference type="SAM" id="SignalP"/>
    </source>
</evidence>
<keyword evidence="5" id="KW-1185">Reference proteome</keyword>
<dbReference type="Pfam" id="PF08666">
    <property type="entry name" value="SAF"/>
    <property type="match status" value="1"/>
</dbReference>
<evidence type="ECO:0000256" key="1">
    <source>
        <dbReference type="SAM" id="MobiDB-lite"/>
    </source>
</evidence>
<feature type="region of interest" description="Disordered" evidence="1">
    <location>
        <begin position="175"/>
        <end position="200"/>
    </location>
</feature>
<protein>
    <recommendedName>
        <fullName evidence="3">SAF domain-containing protein</fullName>
    </recommendedName>
</protein>
<dbReference type="SMART" id="SM00858">
    <property type="entry name" value="SAF"/>
    <property type="match status" value="1"/>
</dbReference>
<sequence>MILRRFIAGVLILIACASALGSRAKTDPLIAVATTAKPAGAVLGDGDVTLTPVPEHLIPDSAVRDVDAVTGQVLASPISPGEVLTTSRVIGPDLVSLLLADAPPDQRDGYTMVPVKLAEPDVIPMLHLGDVVDVVTITAEQFRDPSHESDNDRHGPPRADAGSARVIARGGHVVLAGAPAGPGDSESSRSSGQNAASSLASTQGQGTVLLLLRSDDATAVAAASLNSPLTLVLSATRS</sequence>
<gene>
    <name evidence="4" type="ORF">IW254_000102</name>
</gene>
<name>A0A931DYQ0_9CORY</name>
<evidence type="ECO:0000259" key="3">
    <source>
        <dbReference type="SMART" id="SM00858"/>
    </source>
</evidence>
<dbReference type="InterPro" id="IPR013974">
    <property type="entry name" value="SAF"/>
</dbReference>
<feature type="region of interest" description="Disordered" evidence="1">
    <location>
        <begin position="142"/>
        <end position="162"/>
    </location>
</feature>
<organism evidence="4 5">
    <name type="scientific">Corynebacterium aquatimens</name>
    <dbReference type="NCBI Taxonomy" id="1190508"/>
    <lineage>
        <taxon>Bacteria</taxon>
        <taxon>Bacillati</taxon>
        <taxon>Actinomycetota</taxon>
        <taxon>Actinomycetes</taxon>
        <taxon>Mycobacteriales</taxon>
        <taxon>Corynebacteriaceae</taxon>
        <taxon>Corynebacterium</taxon>
    </lineage>
</organism>